<evidence type="ECO:0000313" key="4">
    <source>
        <dbReference type="Proteomes" id="UP001148932"/>
    </source>
</evidence>
<dbReference type="EMBL" id="JAPCKI010000004">
    <property type="protein sequence ID" value="MDD2177522.1"/>
    <property type="molecule type" value="Genomic_DNA"/>
</dbReference>
<feature type="signal peptide" evidence="2">
    <location>
        <begin position="1"/>
        <end position="29"/>
    </location>
</feature>
<evidence type="ECO:0000313" key="3">
    <source>
        <dbReference type="EMBL" id="MDD2177522.1"/>
    </source>
</evidence>
<evidence type="ECO:0000256" key="1">
    <source>
        <dbReference type="SAM" id="MobiDB-lite"/>
    </source>
</evidence>
<feature type="chain" id="PRO_5046193328" description="Colicin import membrane protein" evidence="2">
    <location>
        <begin position="30"/>
        <end position="232"/>
    </location>
</feature>
<comment type="caution">
    <text evidence="3">The sequence shown here is derived from an EMBL/GenBank/DDBJ whole genome shotgun (WGS) entry which is preliminary data.</text>
</comment>
<organism evidence="3 4">
    <name type="scientific">Acidovorax benzenivorans</name>
    <dbReference type="NCBI Taxonomy" id="2987520"/>
    <lineage>
        <taxon>Bacteria</taxon>
        <taxon>Pseudomonadati</taxon>
        <taxon>Pseudomonadota</taxon>
        <taxon>Betaproteobacteria</taxon>
        <taxon>Burkholderiales</taxon>
        <taxon>Comamonadaceae</taxon>
        <taxon>Acidovorax</taxon>
    </lineage>
</organism>
<sequence>MNKTDERLVAAVLMLACAMAPVLVAPAWAATESDGAPASSTAAAHRKVERDRIAREREVLTARRQQDEAVCYQRFAVEDCLRGVRAKAREAHDRLRAQEIELNDAERREKAAERLRAIEDKQTAVPPAGKRADAQVRKSTTDPEVVKTQREQDAHQRAQQQNSRAQTQASEQAARAAATADRAAQSRAKHAQALQAAEERRVRVERSKADALAQGRKPAASLPAPAASAPVR</sequence>
<name>A0ABT5RV09_9BURK</name>
<proteinExistence type="predicted"/>
<feature type="compositionally biased region" description="Basic and acidic residues" evidence="1">
    <location>
        <begin position="197"/>
        <end position="209"/>
    </location>
</feature>
<dbReference type="RefSeq" id="WP_274109308.1">
    <property type="nucleotide sequence ID" value="NZ_JAPCKI010000004.1"/>
</dbReference>
<keyword evidence="2" id="KW-0732">Signal</keyword>
<evidence type="ECO:0000256" key="2">
    <source>
        <dbReference type="SAM" id="SignalP"/>
    </source>
</evidence>
<feature type="compositionally biased region" description="Low complexity" evidence="1">
    <location>
        <begin position="163"/>
        <end position="196"/>
    </location>
</feature>
<keyword evidence="4" id="KW-1185">Reference proteome</keyword>
<dbReference type="Proteomes" id="UP001148932">
    <property type="component" value="Unassembled WGS sequence"/>
</dbReference>
<protein>
    <recommendedName>
        <fullName evidence="5">Colicin import membrane protein</fullName>
    </recommendedName>
</protein>
<gene>
    <name evidence="3" type="ORF">OIN59_08745</name>
</gene>
<evidence type="ECO:0008006" key="5">
    <source>
        <dbReference type="Google" id="ProtNLM"/>
    </source>
</evidence>
<accession>A0ABT5RV09</accession>
<feature type="region of interest" description="Disordered" evidence="1">
    <location>
        <begin position="118"/>
        <end position="232"/>
    </location>
</feature>
<feature type="compositionally biased region" description="Low complexity" evidence="1">
    <location>
        <begin position="218"/>
        <end position="232"/>
    </location>
</feature>
<feature type="compositionally biased region" description="Basic and acidic residues" evidence="1">
    <location>
        <begin position="130"/>
        <end position="156"/>
    </location>
</feature>
<reference evidence="3" key="1">
    <citation type="submission" date="2022-10" db="EMBL/GenBank/DDBJ databases">
        <title>Description of microaerobic benzene degrading bacteria.</title>
        <authorList>
            <person name="Bedics A."/>
            <person name="Tancsics A."/>
            <person name="Banerjee S."/>
        </authorList>
    </citation>
    <scope>NUCLEOTIDE SEQUENCE</scope>
    <source>
        <strain evidence="3">D2M1</strain>
    </source>
</reference>